<dbReference type="OrthoDB" id="163768at2"/>
<evidence type="ECO:0000259" key="2">
    <source>
        <dbReference type="SMART" id="SM00858"/>
    </source>
</evidence>
<dbReference type="Pfam" id="PF08666">
    <property type="entry name" value="SAF"/>
    <property type="match status" value="1"/>
</dbReference>
<proteinExistence type="predicted"/>
<dbReference type="InterPro" id="IPR013974">
    <property type="entry name" value="SAF"/>
</dbReference>
<accession>D2R8E6</accession>
<dbReference type="HOGENOM" id="CLU_841594_0_0_0"/>
<evidence type="ECO:0000313" key="4">
    <source>
        <dbReference type="Proteomes" id="UP000001887"/>
    </source>
</evidence>
<dbReference type="STRING" id="530564.Psta_1080"/>
<feature type="domain" description="SAF" evidence="2">
    <location>
        <begin position="55"/>
        <end position="118"/>
    </location>
</feature>
<protein>
    <submittedName>
        <fullName evidence="3">Flp pilus assembly protein CpaB</fullName>
    </submittedName>
</protein>
<reference evidence="3 4" key="1">
    <citation type="journal article" date="2009" name="Stand. Genomic Sci.">
        <title>Complete genome sequence of Pirellula staleyi type strain (ATCC 27377).</title>
        <authorList>
            <person name="Clum A."/>
            <person name="Tindall B.J."/>
            <person name="Sikorski J."/>
            <person name="Ivanova N."/>
            <person name="Mavrommatis K."/>
            <person name="Lucas S."/>
            <person name="Glavina del Rio T."/>
            <person name="Nolan M."/>
            <person name="Chen F."/>
            <person name="Tice H."/>
            <person name="Pitluck S."/>
            <person name="Cheng J.F."/>
            <person name="Chertkov O."/>
            <person name="Brettin T."/>
            <person name="Han C."/>
            <person name="Detter J.C."/>
            <person name="Kuske C."/>
            <person name="Bruce D."/>
            <person name="Goodwin L."/>
            <person name="Ovchinikova G."/>
            <person name="Pati A."/>
            <person name="Mikhailova N."/>
            <person name="Chen A."/>
            <person name="Palaniappan K."/>
            <person name="Land M."/>
            <person name="Hauser L."/>
            <person name="Chang Y.J."/>
            <person name="Jeffries C.D."/>
            <person name="Chain P."/>
            <person name="Rohde M."/>
            <person name="Goker M."/>
            <person name="Bristow J."/>
            <person name="Eisen J.A."/>
            <person name="Markowitz V."/>
            <person name="Hugenholtz P."/>
            <person name="Kyrpides N.C."/>
            <person name="Klenk H.P."/>
            <person name="Lapidus A."/>
        </authorList>
    </citation>
    <scope>NUCLEOTIDE SEQUENCE [LARGE SCALE GENOMIC DNA]</scope>
    <source>
        <strain evidence="4">ATCC 27377 / DSM 6068 / ICPB 4128</strain>
    </source>
</reference>
<name>D2R8E6_PIRSD</name>
<dbReference type="InterPro" id="IPR017592">
    <property type="entry name" value="Pilus_assmbl_Flp-typ_CpaB"/>
</dbReference>
<dbReference type="SMART" id="SM00858">
    <property type="entry name" value="SAF"/>
    <property type="match status" value="1"/>
</dbReference>
<dbReference type="EMBL" id="CP001848">
    <property type="protein sequence ID" value="ADB15763.1"/>
    <property type="molecule type" value="Genomic_DNA"/>
</dbReference>
<dbReference type="Pfam" id="PF16976">
    <property type="entry name" value="RcpC"/>
    <property type="match status" value="1"/>
</dbReference>
<dbReference type="KEGG" id="psl:Psta_1080"/>
<evidence type="ECO:0000256" key="1">
    <source>
        <dbReference type="SAM" id="MobiDB-lite"/>
    </source>
</evidence>
<feature type="region of interest" description="Disordered" evidence="1">
    <location>
        <begin position="288"/>
        <end position="330"/>
    </location>
</feature>
<keyword evidence="4" id="KW-1185">Reference proteome</keyword>
<organism evidence="3 4">
    <name type="scientific">Pirellula staleyi (strain ATCC 27377 / DSM 6068 / ICPB 4128)</name>
    <name type="common">Pirella staleyi</name>
    <dbReference type="NCBI Taxonomy" id="530564"/>
    <lineage>
        <taxon>Bacteria</taxon>
        <taxon>Pseudomonadati</taxon>
        <taxon>Planctomycetota</taxon>
        <taxon>Planctomycetia</taxon>
        <taxon>Pirellulales</taxon>
        <taxon>Pirellulaceae</taxon>
        <taxon>Pirellula</taxon>
    </lineage>
</organism>
<dbReference type="Proteomes" id="UP000001887">
    <property type="component" value="Chromosome"/>
</dbReference>
<sequence precursor="true">MKRISPATVTFGVMAIVLGLVAAYIVRQSLQKPPVVAKVVAPVPPAPAPIPDPGIRIVIAKHNLPKHTLVTADDVEVVFVPKTFPKLETIMKGPATAQGRITNRALPAGQVMREEYLLGIGEGLPPLAERIPAGYRAVTIEAMNVDAGGKRLSEGDLVDISMTVEGTHPDLGEVLTRTLMKDVMVVDAAAGNPIVLDKRRDQPRSGDSITVAVLPADANKLMVAQKTGVLSVSLCSAAEAPADDTVDSITRRQLLGLKEVPVPPTPRKFMVEKWSGGNVSVVEMSDDRVRESRAASGEPMAPANTSSTPETTAVPSGVKNTRSISTANVQ</sequence>
<dbReference type="InterPro" id="IPR031571">
    <property type="entry name" value="RcpC_dom"/>
</dbReference>
<dbReference type="NCBIfam" id="TIGR03177">
    <property type="entry name" value="pilus_cpaB"/>
    <property type="match status" value="1"/>
</dbReference>
<dbReference type="CDD" id="cd11614">
    <property type="entry name" value="SAF_CpaB_FlgA_like"/>
    <property type="match status" value="1"/>
</dbReference>
<dbReference type="AlphaFoldDB" id="D2R8E6"/>
<feature type="compositionally biased region" description="Polar residues" evidence="1">
    <location>
        <begin position="303"/>
        <end position="330"/>
    </location>
</feature>
<dbReference type="eggNOG" id="COG3745">
    <property type="taxonomic scope" value="Bacteria"/>
</dbReference>
<evidence type="ECO:0000313" key="3">
    <source>
        <dbReference type="EMBL" id="ADB15763.1"/>
    </source>
</evidence>
<gene>
    <name evidence="3" type="ordered locus">Psta_1080</name>
</gene>